<proteinExistence type="predicted"/>
<reference evidence="1 2" key="1">
    <citation type="submission" date="2012-12" db="EMBL/GenBank/DDBJ databases">
        <title>Genome assembly of Fulvivirga imtechensis AK7.</title>
        <authorList>
            <person name="Nupur N."/>
            <person name="Khatri I."/>
            <person name="Kumar R."/>
            <person name="Subramanian S."/>
            <person name="Pinnaka A."/>
        </authorList>
    </citation>
    <scope>NUCLEOTIDE SEQUENCE [LARGE SCALE GENOMIC DNA]</scope>
    <source>
        <strain evidence="1 2">AK7</strain>
    </source>
</reference>
<evidence type="ECO:0000313" key="1">
    <source>
        <dbReference type="EMBL" id="ELR72747.1"/>
    </source>
</evidence>
<organism evidence="1 2">
    <name type="scientific">Fulvivirga imtechensis AK7</name>
    <dbReference type="NCBI Taxonomy" id="1237149"/>
    <lineage>
        <taxon>Bacteria</taxon>
        <taxon>Pseudomonadati</taxon>
        <taxon>Bacteroidota</taxon>
        <taxon>Cytophagia</taxon>
        <taxon>Cytophagales</taxon>
        <taxon>Fulvivirgaceae</taxon>
        <taxon>Fulvivirga</taxon>
    </lineage>
</organism>
<comment type="caution">
    <text evidence="1">The sequence shown here is derived from an EMBL/GenBank/DDBJ whole genome shotgun (WGS) entry which is preliminary data.</text>
</comment>
<dbReference type="AlphaFoldDB" id="L8JZX6"/>
<dbReference type="EMBL" id="AMZN01000015">
    <property type="protein sequence ID" value="ELR72747.1"/>
    <property type="molecule type" value="Genomic_DNA"/>
</dbReference>
<name>L8JZX6_9BACT</name>
<sequence>MKKRGARIIYSKESNSYLYEKEVVFVITFIKPEVKTLIDKFKENE</sequence>
<keyword evidence="2" id="KW-1185">Reference proteome</keyword>
<protein>
    <submittedName>
        <fullName evidence="1">Uncharacterized protein</fullName>
    </submittedName>
</protein>
<dbReference type="Proteomes" id="UP000011135">
    <property type="component" value="Unassembled WGS sequence"/>
</dbReference>
<gene>
    <name evidence="1" type="ORF">C900_01126</name>
</gene>
<evidence type="ECO:0000313" key="2">
    <source>
        <dbReference type="Proteomes" id="UP000011135"/>
    </source>
</evidence>
<accession>L8JZX6</accession>